<keyword evidence="8" id="KW-0133">Cell shape</keyword>
<dbReference type="AlphaFoldDB" id="A0A1F5FJ33"/>
<evidence type="ECO:0000256" key="19">
    <source>
        <dbReference type="ARBA" id="ARBA00044770"/>
    </source>
</evidence>
<keyword evidence="11 21" id="KW-0472">Membrane</keyword>
<dbReference type="GO" id="GO:0009252">
    <property type="term" value="P:peptidoglycan biosynthetic process"/>
    <property type="evidence" value="ECO:0007669"/>
    <property type="project" value="UniProtKB-KW"/>
</dbReference>
<evidence type="ECO:0000313" key="23">
    <source>
        <dbReference type="Proteomes" id="UP000177187"/>
    </source>
</evidence>
<dbReference type="GO" id="GO:0008955">
    <property type="term" value="F:peptidoglycan glycosyltransferase activity"/>
    <property type="evidence" value="ECO:0007669"/>
    <property type="project" value="UniProtKB-EC"/>
</dbReference>
<proteinExistence type="inferred from homology"/>
<feature type="transmembrane region" description="Helical" evidence="21">
    <location>
        <begin position="330"/>
        <end position="349"/>
    </location>
</feature>
<feature type="transmembrane region" description="Helical" evidence="21">
    <location>
        <begin position="95"/>
        <end position="115"/>
    </location>
</feature>
<evidence type="ECO:0000256" key="8">
    <source>
        <dbReference type="ARBA" id="ARBA00022960"/>
    </source>
</evidence>
<dbReference type="PANTHER" id="PTHR30474">
    <property type="entry name" value="CELL CYCLE PROTEIN"/>
    <property type="match status" value="1"/>
</dbReference>
<evidence type="ECO:0000256" key="4">
    <source>
        <dbReference type="ARBA" id="ARBA00022618"/>
    </source>
</evidence>
<name>A0A1F5FJ33_9BACT</name>
<dbReference type="Pfam" id="PF01098">
    <property type="entry name" value="FTSW_RODA_SPOVE"/>
    <property type="match status" value="1"/>
</dbReference>
<evidence type="ECO:0000256" key="20">
    <source>
        <dbReference type="ARBA" id="ARBA00049902"/>
    </source>
</evidence>
<dbReference type="NCBIfam" id="TIGR02614">
    <property type="entry name" value="ftsW"/>
    <property type="match status" value="1"/>
</dbReference>
<comment type="catalytic activity">
    <reaction evidence="20">
        <text>[GlcNAc-(1-&gt;4)-Mur2Ac(oyl-L-Ala-gamma-D-Glu-L-Lys-D-Ala-D-Ala)](n)-di-trans,octa-cis-undecaprenyl diphosphate + beta-D-GlcNAc-(1-&gt;4)-Mur2Ac(oyl-L-Ala-gamma-D-Glu-L-Lys-D-Ala-D-Ala)-di-trans,octa-cis-undecaprenyl diphosphate = [GlcNAc-(1-&gt;4)-Mur2Ac(oyl-L-Ala-gamma-D-Glu-L-Lys-D-Ala-D-Ala)](n+1)-di-trans,octa-cis-undecaprenyl diphosphate + di-trans,octa-cis-undecaprenyl diphosphate + H(+)</text>
        <dbReference type="Rhea" id="RHEA:23708"/>
        <dbReference type="Rhea" id="RHEA-COMP:9602"/>
        <dbReference type="Rhea" id="RHEA-COMP:9603"/>
        <dbReference type="ChEBI" id="CHEBI:15378"/>
        <dbReference type="ChEBI" id="CHEBI:58405"/>
        <dbReference type="ChEBI" id="CHEBI:60033"/>
        <dbReference type="ChEBI" id="CHEBI:78435"/>
        <dbReference type="EC" id="2.4.99.28"/>
    </reaction>
</comment>
<keyword evidence="13" id="KW-0961">Cell wall biogenesis/degradation</keyword>
<evidence type="ECO:0000256" key="16">
    <source>
        <dbReference type="ARBA" id="ARBA00038053"/>
    </source>
</evidence>
<dbReference type="InterPro" id="IPR013437">
    <property type="entry name" value="FtsW"/>
</dbReference>
<keyword evidence="4 22" id="KW-0132">Cell division</keyword>
<evidence type="ECO:0000256" key="5">
    <source>
        <dbReference type="ARBA" id="ARBA00022676"/>
    </source>
</evidence>
<evidence type="ECO:0000256" key="11">
    <source>
        <dbReference type="ARBA" id="ARBA00023136"/>
    </source>
</evidence>
<evidence type="ECO:0000256" key="9">
    <source>
        <dbReference type="ARBA" id="ARBA00022984"/>
    </source>
</evidence>
<evidence type="ECO:0000256" key="6">
    <source>
        <dbReference type="ARBA" id="ARBA00022679"/>
    </source>
</evidence>
<feature type="transmembrane region" description="Helical" evidence="21">
    <location>
        <begin position="294"/>
        <end position="318"/>
    </location>
</feature>
<evidence type="ECO:0000256" key="7">
    <source>
        <dbReference type="ARBA" id="ARBA00022692"/>
    </source>
</evidence>
<dbReference type="EC" id="2.4.99.28" evidence="19"/>
<evidence type="ECO:0000256" key="3">
    <source>
        <dbReference type="ARBA" id="ARBA00022475"/>
    </source>
</evidence>
<dbReference type="GO" id="GO:0051301">
    <property type="term" value="P:cell division"/>
    <property type="evidence" value="ECO:0007669"/>
    <property type="project" value="UniProtKB-KW"/>
</dbReference>
<feature type="transmembrane region" description="Helical" evidence="21">
    <location>
        <begin position="176"/>
        <end position="193"/>
    </location>
</feature>
<evidence type="ECO:0000256" key="18">
    <source>
        <dbReference type="ARBA" id="ARBA00041418"/>
    </source>
</evidence>
<dbReference type="GO" id="GO:0005886">
    <property type="term" value="C:plasma membrane"/>
    <property type="evidence" value="ECO:0007669"/>
    <property type="project" value="UniProtKB-SubCell"/>
</dbReference>
<comment type="similarity">
    <text evidence="16">Belongs to the SEDS family. FtsW subfamily.</text>
</comment>
<protein>
    <recommendedName>
        <fullName evidence="17">Probable peptidoglycan glycosyltransferase FtsW</fullName>
        <ecNumber evidence="19">2.4.99.28</ecNumber>
    </recommendedName>
    <alternativeName>
        <fullName evidence="18">Cell division protein FtsW</fullName>
    </alternativeName>
    <alternativeName>
        <fullName evidence="15">Cell wall polymerase</fullName>
    </alternativeName>
    <alternativeName>
        <fullName evidence="14">Peptidoglycan polymerase</fullName>
    </alternativeName>
</protein>
<evidence type="ECO:0000256" key="13">
    <source>
        <dbReference type="ARBA" id="ARBA00023316"/>
    </source>
</evidence>
<evidence type="ECO:0000256" key="12">
    <source>
        <dbReference type="ARBA" id="ARBA00023306"/>
    </source>
</evidence>
<evidence type="ECO:0000256" key="14">
    <source>
        <dbReference type="ARBA" id="ARBA00032370"/>
    </source>
</evidence>
<keyword evidence="9" id="KW-0573">Peptidoglycan synthesis</keyword>
<keyword evidence="7 21" id="KW-0812">Transmembrane</keyword>
<feature type="transmembrane region" description="Helical" evidence="21">
    <location>
        <begin position="261"/>
        <end position="282"/>
    </location>
</feature>
<evidence type="ECO:0000256" key="10">
    <source>
        <dbReference type="ARBA" id="ARBA00022989"/>
    </source>
</evidence>
<feature type="transmembrane region" description="Helical" evidence="21">
    <location>
        <begin position="152"/>
        <end position="169"/>
    </location>
</feature>
<dbReference type="InterPro" id="IPR001182">
    <property type="entry name" value="FtsW/RodA"/>
</dbReference>
<evidence type="ECO:0000313" key="22">
    <source>
        <dbReference type="EMBL" id="OGD79580.1"/>
    </source>
</evidence>
<dbReference type="GO" id="GO:0015648">
    <property type="term" value="F:lipid-linked peptidoglycan transporter activity"/>
    <property type="evidence" value="ECO:0007669"/>
    <property type="project" value="TreeGrafter"/>
</dbReference>
<organism evidence="22 23">
    <name type="scientific">Candidatus Coatesbacteria bacterium RBG_13_66_14</name>
    <dbReference type="NCBI Taxonomy" id="1817816"/>
    <lineage>
        <taxon>Bacteria</taxon>
        <taxon>Candidatus Coatesiibacteriota</taxon>
    </lineage>
</organism>
<keyword evidence="3" id="KW-1003">Cell membrane</keyword>
<dbReference type="PANTHER" id="PTHR30474:SF2">
    <property type="entry name" value="PEPTIDOGLYCAN GLYCOSYLTRANSFERASE FTSW-RELATED"/>
    <property type="match status" value="1"/>
</dbReference>
<dbReference type="Proteomes" id="UP000177187">
    <property type="component" value="Unassembled WGS sequence"/>
</dbReference>
<evidence type="ECO:0000256" key="21">
    <source>
        <dbReference type="SAM" id="Phobius"/>
    </source>
</evidence>
<comment type="pathway">
    <text evidence="2">Cell wall biogenesis; peptidoglycan biosynthesis.</text>
</comment>
<keyword evidence="10 21" id="KW-1133">Transmembrane helix</keyword>
<feature type="transmembrane region" description="Helical" evidence="21">
    <location>
        <begin position="127"/>
        <end position="146"/>
    </location>
</feature>
<gene>
    <name evidence="22" type="ORF">A2Y64_07925</name>
</gene>
<keyword evidence="6" id="KW-0808">Transferase</keyword>
<dbReference type="EMBL" id="MFAF01000006">
    <property type="protein sequence ID" value="OGD79580.1"/>
    <property type="molecule type" value="Genomic_DNA"/>
</dbReference>
<comment type="subcellular location">
    <subcellularLocation>
        <location evidence="1">Cell membrane</location>
        <topology evidence="1">Multi-pass membrane protein</topology>
    </subcellularLocation>
</comment>
<dbReference type="GO" id="GO:0071555">
    <property type="term" value="P:cell wall organization"/>
    <property type="evidence" value="ECO:0007669"/>
    <property type="project" value="UniProtKB-KW"/>
</dbReference>
<feature type="transmembrane region" description="Helical" evidence="21">
    <location>
        <begin position="66"/>
        <end position="83"/>
    </location>
</feature>
<dbReference type="GO" id="GO:0032153">
    <property type="term" value="C:cell division site"/>
    <property type="evidence" value="ECO:0007669"/>
    <property type="project" value="TreeGrafter"/>
</dbReference>
<keyword evidence="5" id="KW-0328">Glycosyltransferase</keyword>
<evidence type="ECO:0000256" key="15">
    <source>
        <dbReference type="ARBA" id="ARBA00033270"/>
    </source>
</evidence>
<reference evidence="22 23" key="1">
    <citation type="journal article" date="2016" name="Nat. Commun.">
        <title>Thousands of microbial genomes shed light on interconnected biogeochemical processes in an aquifer system.</title>
        <authorList>
            <person name="Anantharaman K."/>
            <person name="Brown C.T."/>
            <person name="Hug L.A."/>
            <person name="Sharon I."/>
            <person name="Castelle C.J."/>
            <person name="Probst A.J."/>
            <person name="Thomas B.C."/>
            <person name="Singh A."/>
            <person name="Wilkins M.J."/>
            <person name="Karaoz U."/>
            <person name="Brodie E.L."/>
            <person name="Williams K.H."/>
            <person name="Hubbard S.S."/>
            <person name="Banfield J.F."/>
        </authorList>
    </citation>
    <scope>NUCLEOTIDE SEQUENCE [LARGE SCALE GENOMIC DNA]</scope>
</reference>
<dbReference type="GO" id="GO:0008360">
    <property type="term" value="P:regulation of cell shape"/>
    <property type="evidence" value="ECO:0007669"/>
    <property type="project" value="UniProtKB-KW"/>
</dbReference>
<dbReference type="STRING" id="1817816.A2Y64_07925"/>
<evidence type="ECO:0000256" key="1">
    <source>
        <dbReference type="ARBA" id="ARBA00004651"/>
    </source>
</evidence>
<evidence type="ECO:0000256" key="17">
    <source>
        <dbReference type="ARBA" id="ARBA00041185"/>
    </source>
</evidence>
<keyword evidence="12" id="KW-0131">Cell cycle</keyword>
<sequence length="424" mass="45689">MIGVTAALVLVGLLMVGSASQVLGAAQGDPSYYLTNQLWKLLPGLALMFLFWRLPYQKIAKWTKPLLVLSFVMLGLVFTQNLGAEANSARRWLSLGFISFQPSELAKLFLILYLAQTLTRKRDRLSGFKQGLLPSLAVLVLAMGLVLLQPDLSTAVMLFITGYVIFWVAGVPTRHILATLAVLIPLAVLAVYLEPYRWARITAFVDPWKVADGSGYQSVQSLLAIGSGRLTGVGLGASQQKLFYLPEAHTDFIFSILAEELGLFGSLLVVSLFGLLVALGIRTAMRCSDPFGRLLATGITALFGVQAIVNIGVVTALLPTTGLPLPFVSYGGTSLIVSLAAMGMLAGVARQSAETVTVQAGEEAPVARRKAYFNRPPAPAPARGPAYSVGEHRASRAAAFKGIGVYSPADRSRRSSTYRWRRWS</sequence>
<accession>A0A1F5FJ33</accession>
<feature type="transmembrane region" description="Helical" evidence="21">
    <location>
        <begin position="34"/>
        <end position="54"/>
    </location>
</feature>
<comment type="caution">
    <text evidence="22">The sequence shown here is derived from an EMBL/GenBank/DDBJ whole genome shotgun (WGS) entry which is preliminary data.</text>
</comment>
<evidence type="ECO:0000256" key="2">
    <source>
        <dbReference type="ARBA" id="ARBA00004752"/>
    </source>
</evidence>